<evidence type="ECO:0000313" key="1">
    <source>
        <dbReference type="EMBL" id="MBW9110428.1"/>
    </source>
</evidence>
<protein>
    <recommendedName>
        <fullName evidence="3">ABM domain-containing protein</fullName>
    </recommendedName>
</protein>
<accession>A0ABS7I1R1</accession>
<name>A0ABS7I1R1_9MICO</name>
<reference evidence="1 2" key="1">
    <citation type="journal article" date="2021" name="MBio">
        <title>Poor Competitiveness of Bradyrhizobium in Pigeon Pea Root Colonization in Indian Soils.</title>
        <authorList>
            <person name="Chalasani D."/>
            <person name="Basu A."/>
            <person name="Pullabhotla S.V.S.R.N."/>
            <person name="Jorrin B."/>
            <person name="Neal A.L."/>
            <person name="Poole P.S."/>
            <person name="Podile A.R."/>
            <person name="Tkacz A."/>
        </authorList>
    </citation>
    <scope>NUCLEOTIDE SEQUENCE [LARGE SCALE GENOMIC DNA]</scope>
    <source>
        <strain evidence="1 2">HU12</strain>
    </source>
</reference>
<dbReference type="Proteomes" id="UP000777440">
    <property type="component" value="Unassembled WGS sequence"/>
</dbReference>
<dbReference type="SUPFAM" id="SSF54909">
    <property type="entry name" value="Dimeric alpha+beta barrel"/>
    <property type="match status" value="1"/>
</dbReference>
<gene>
    <name evidence="1" type="ORF">JNB61_11645</name>
</gene>
<sequence>MYARSTTMVAQPDRIDGGIAWANEVLMLVMSDIEGCIGMSLLVHRPSNRCIVTTSWESENTMRASNERLHPTRERFLETLGANDVTHEWEIAIIQEWEIAVLHRDRVSSAEPHARVTWSRPRAGQLDAAVAAFKATELPLLEHQDGFCSASMLVSRGTGMLGETGMLCSTVSFVSRATVEGNRDFAARQRALMTERIGIEYIDVIECELAIHHLRVPELA</sequence>
<dbReference type="EMBL" id="JAEUAX010000005">
    <property type="protein sequence ID" value="MBW9110428.1"/>
    <property type="molecule type" value="Genomic_DNA"/>
</dbReference>
<evidence type="ECO:0008006" key="3">
    <source>
        <dbReference type="Google" id="ProtNLM"/>
    </source>
</evidence>
<evidence type="ECO:0000313" key="2">
    <source>
        <dbReference type="Proteomes" id="UP000777440"/>
    </source>
</evidence>
<proteinExistence type="predicted"/>
<dbReference type="InterPro" id="IPR011008">
    <property type="entry name" value="Dimeric_a/b-barrel"/>
</dbReference>
<dbReference type="RefSeq" id="WP_220289236.1">
    <property type="nucleotide sequence ID" value="NZ_JAEUAX010000005.1"/>
</dbReference>
<keyword evidence="2" id="KW-1185">Reference proteome</keyword>
<comment type="caution">
    <text evidence="1">The sequence shown here is derived from an EMBL/GenBank/DDBJ whole genome shotgun (WGS) entry which is preliminary data.</text>
</comment>
<organism evidence="1 2">
    <name type="scientific">Microbacterium ureisolvens</name>
    <dbReference type="NCBI Taxonomy" id="2781186"/>
    <lineage>
        <taxon>Bacteria</taxon>
        <taxon>Bacillati</taxon>
        <taxon>Actinomycetota</taxon>
        <taxon>Actinomycetes</taxon>
        <taxon>Micrococcales</taxon>
        <taxon>Microbacteriaceae</taxon>
        <taxon>Microbacterium</taxon>
    </lineage>
</organism>